<evidence type="ECO:0000256" key="1">
    <source>
        <dbReference type="ARBA" id="ARBA00001917"/>
    </source>
</evidence>
<dbReference type="NCBIfam" id="TIGR01753">
    <property type="entry name" value="flav_short"/>
    <property type="match status" value="1"/>
</dbReference>
<dbReference type="GO" id="GO:0016651">
    <property type="term" value="F:oxidoreductase activity, acting on NAD(P)H"/>
    <property type="evidence" value="ECO:0007669"/>
    <property type="project" value="UniProtKB-ARBA"/>
</dbReference>
<dbReference type="InterPro" id="IPR051285">
    <property type="entry name" value="NADH_oxidoreductase_modular"/>
</dbReference>
<dbReference type="Proteomes" id="UP000199662">
    <property type="component" value="Unassembled WGS sequence"/>
</dbReference>
<dbReference type="InterPro" id="IPR008254">
    <property type="entry name" value="Flavodoxin/NO_synth"/>
</dbReference>
<evidence type="ECO:0000256" key="2">
    <source>
        <dbReference type="ARBA" id="ARBA00005267"/>
    </source>
</evidence>
<dbReference type="Gene3D" id="3.40.50.360">
    <property type="match status" value="1"/>
</dbReference>
<keyword evidence="3 7" id="KW-0813">Transport</keyword>
<organism evidence="9 10">
    <name type="scientific">Propionispira arboris</name>
    <dbReference type="NCBI Taxonomy" id="84035"/>
    <lineage>
        <taxon>Bacteria</taxon>
        <taxon>Bacillati</taxon>
        <taxon>Bacillota</taxon>
        <taxon>Negativicutes</taxon>
        <taxon>Selenomonadales</taxon>
        <taxon>Selenomonadaceae</taxon>
        <taxon>Propionispira</taxon>
    </lineage>
</organism>
<name>A0A1H7C8N8_9FIRM</name>
<keyword evidence="6 7" id="KW-0249">Electron transport</keyword>
<reference evidence="9 10" key="1">
    <citation type="submission" date="2016-10" db="EMBL/GenBank/DDBJ databases">
        <authorList>
            <person name="de Groot N.N."/>
        </authorList>
    </citation>
    <scope>NUCLEOTIDE SEQUENCE [LARGE SCALE GENOMIC DNA]</scope>
    <source>
        <strain evidence="9 10">DSM 2179</strain>
    </source>
</reference>
<evidence type="ECO:0000256" key="7">
    <source>
        <dbReference type="RuleBase" id="RU367037"/>
    </source>
</evidence>
<protein>
    <recommendedName>
        <fullName evidence="7">Flavodoxin</fullName>
    </recommendedName>
</protein>
<evidence type="ECO:0000313" key="9">
    <source>
        <dbReference type="EMBL" id="SEJ86233.1"/>
    </source>
</evidence>
<dbReference type="EMBL" id="FNZK01000020">
    <property type="protein sequence ID" value="SEJ86233.1"/>
    <property type="molecule type" value="Genomic_DNA"/>
</dbReference>
<evidence type="ECO:0000259" key="8">
    <source>
        <dbReference type="PROSITE" id="PS50902"/>
    </source>
</evidence>
<comment type="similarity">
    <text evidence="2 7">Belongs to the flavodoxin family.</text>
</comment>
<dbReference type="AlphaFoldDB" id="A0A1H7C8N8"/>
<evidence type="ECO:0000256" key="3">
    <source>
        <dbReference type="ARBA" id="ARBA00022448"/>
    </source>
</evidence>
<proteinExistence type="inferred from homology"/>
<feature type="domain" description="Flavodoxin-like" evidence="8">
    <location>
        <begin position="4"/>
        <end position="140"/>
    </location>
</feature>
<evidence type="ECO:0000313" key="10">
    <source>
        <dbReference type="Proteomes" id="UP000199662"/>
    </source>
</evidence>
<dbReference type="GO" id="GO:0009055">
    <property type="term" value="F:electron transfer activity"/>
    <property type="evidence" value="ECO:0007669"/>
    <property type="project" value="UniProtKB-UniRule"/>
</dbReference>
<dbReference type="InterPro" id="IPR001226">
    <property type="entry name" value="Flavodoxin_CS"/>
</dbReference>
<dbReference type="InterPro" id="IPR029039">
    <property type="entry name" value="Flavoprotein-like_sf"/>
</dbReference>
<keyword evidence="5 7" id="KW-0288">FMN</keyword>
<comment type="cofactor">
    <cofactor evidence="1 7">
        <name>FMN</name>
        <dbReference type="ChEBI" id="CHEBI:58210"/>
    </cofactor>
</comment>
<keyword evidence="4 7" id="KW-0285">Flavoprotein</keyword>
<dbReference type="InterPro" id="IPR010087">
    <property type="entry name" value="Flav_short"/>
</dbReference>
<dbReference type="Pfam" id="PF00258">
    <property type="entry name" value="Flavodoxin_1"/>
    <property type="match status" value="1"/>
</dbReference>
<comment type="function">
    <text evidence="7">Low-potential electron donor to a number of redox enzymes.</text>
</comment>
<evidence type="ECO:0000256" key="4">
    <source>
        <dbReference type="ARBA" id="ARBA00022630"/>
    </source>
</evidence>
<evidence type="ECO:0000256" key="6">
    <source>
        <dbReference type="ARBA" id="ARBA00022982"/>
    </source>
</evidence>
<accession>A0A1H7C8N8</accession>
<dbReference type="PANTHER" id="PTHR32145:SF11">
    <property type="entry name" value="DIFLAVIN FLAVOPROTEIN A 2-RELATED"/>
    <property type="match status" value="1"/>
</dbReference>
<gene>
    <name evidence="9" type="ORF">SAMN05660742_12059</name>
</gene>
<dbReference type="PROSITE" id="PS50902">
    <property type="entry name" value="FLAVODOXIN_LIKE"/>
    <property type="match status" value="1"/>
</dbReference>
<dbReference type="SUPFAM" id="SSF52218">
    <property type="entry name" value="Flavoproteins"/>
    <property type="match status" value="1"/>
</dbReference>
<dbReference type="RefSeq" id="WP_019554065.1">
    <property type="nucleotide sequence ID" value="NZ_FNZK01000020.1"/>
</dbReference>
<dbReference type="GO" id="GO:0010181">
    <property type="term" value="F:FMN binding"/>
    <property type="evidence" value="ECO:0007669"/>
    <property type="project" value="UniProtKB-UniRule"/>
</dbReference>
<keyword evidence="10" id="KW-1185">Reference proteome</keyword>
<dbReference type="STRING" id="84035.SAMN05660742_12059"/>
<dbReference type="PROSITE" id="PS00201">
    <property type="entry name" value="FLAVODOXIN"/>
    <property type="match status" value="1"/>
</dbReference>
<dbReference type="PANTHER" id="PTHR32145">
    <property type="entry name" value="DIFLAVIN FLAVOPROTEIN A 2-RELATED"/>
    <property type="match status" value="1"/>
</dbReference>
<evidence type="ECO:0000256" key="5">
    <source>
        <dbReference type="ARBA" id="ARBA00022643"/>
    </source>
</evidence>
<sequence length="144" mass="15999">MKKIVLVYWSGSGNTEIMAQAIQRGIESAGQSVDVFRVDSVDAGQIKKYDAILFGCPAMGAEVLEESEFEPFFTGIEGDLKEKQIGLFGSYGWGDGEWMRDWEKRVVMAGAHLFEEGLMVNEKPEAAQEQICETYGGRFAKSNQ</sequence>